<dbReference type="PATRIC" id="fig|1137281.3.peg.1613"/>
<dbReference type="Proteomes" id="UP000012024">
    <property type="component" value="Unassembled WGS sequence"/>
</dbReference>
<gene>
    <name evidence="1" type="ORF">D778_00179</name>
</gene>
<protein>
    <submittedName>
        <fullName evidence="1">Uncharacterized protein</fullName>
    </submittedName>
</protein>
<keyword evidence="2" id="KW-1185">Reference proteome</keyword>
<comment type="caution">
    <text evidence="1">The sequence shown here is derived from an EMBL/GenBank/DDBJ whole genome shotgun (WGS) entry which is preliminary data.</text>
</comment>
<dbReference type="EMBL" id="ANLA01000012">
    <property type="protein sequence ID" value="EMQ94994.1"/>
    <property type="molecule type" value="Genomic_DNA"/>
</dbReference>
<evidence type="ECO:0000313" key="2">
    <source>
        <dbReference type="Proteomes" id="UP000012024"/>
    </source>
</evidence>
<accession>M7MZR9</accession>
<dbReference type="AlphaFoldDB" id="M7MZR9"/>
<organism evidence="1 2">
    <name type="scientific">Xanthomarina gelatinilytica</name>
    <dbReference type="NCBI Taxonomy" id="1137281"/>
    <lineage>
        <taxon>Bacteria</taxon>
        <taxon>Pseudomonadati</taxon>
        <taxon>Bacteroidota</taxon>
        <taxon>Flavobacteriia</taxon>
        <taxon>Flavobacteriales</taxon>
        <taxon>Flavobacteriaceae</taxon>
        <taxon>Xanthomarina</taxon>
    </lineage>
</organism>
<reference evidence="1 2" key="1">
    <citation type="submission" date="2012-12" db="EMBL/GenBank/DDBJ databases">
        <title>Genome assembly of Formosa sp. AK20.</title>
        <authorList>
            <person name="Kumar R."/>
            <person name="Khatri I."/>
            <person name="Vaidya B."/>
            <person name="Subramanian S."/>
            <person name="Pinnaka A."/>
        </authorList>
    </citation>
    <scope>NUCLEOTIDE SEQUENCE [LARGE SCALE GENOMIC DNA]</scope>
    <source>
        <strain evidence="1 2">AK20</strain>
    </source>
</reference>
<proteinExistence type="predicted"/>
<evidence type="ECO:0000313" key="1">
    <source>
        <dbReference type="EMBL" id="EMQ94994.1"/>
    </source>
</evidence>
<name>M7MZR9_9FLAO</name>
<sequence length="136" mass="15679">MEKAKKLEKEGYWKINTYKNNANCYGFQITEKGKPYVNKIGNYGGIRVNITESIFNNIEGVTMTSENKAEVIFTEIGIPSKFSIFTPNHSEEAKKWKRKAFFTKYDTGWQLDNIENGSLSENVMNLSEAYKELNLQ</sequence>